<keyword evidence="2" id="KW-1185">Reference proteome</keyword>
<evidence type="ECO:0000313" key="2">
    <source>
        <dbReference type="Proteomes" id="UP000008909"/>
    </source>
</evidence>
<dbReference type="AlphaFoldDB" id="G7YXR3"/>
<protein>
    <submittedName>
        <fullName evidence="1">Uncharacterized protein</fullName>
    </submittedName>
</protein>
<reference evidence="1" key="1">
    <citation type="journal article" date="2011" name="Genome Biol.">
        <title>The draft genome of the carcinogenic human liver fluke Clonorchis sinensis.</title>
        <authorList>
            <person name="Wang X."/>
            <person name="Chen W."/>
            <person name="Huang Y."/>
            <person name="Sun J."/>
            <person name="Men J."/>
            <person name="Liu H."/>
            <person name="Luo F."/>
            <person name="Guo L."/>
            <person name="Lv X."/>
            <person name="Deng C."/>
            <person name="Zhou C."/>
            <person name="Fan Y."/>
            <person name="Li X."/>
            <person name="Huang L."/>
            <person name="Hu Y."/>
            <person name="Liang C."/>
            <person name="Hu X."/>
            <person name="Xu J."/>
            <person name="Yu X."/>
        </authorList>
    </citation>
    <scope>NUCLEOTIDE SEQUENCE [LARGE SCALE GENOMIC DNA]</scope>
    <source>
        <strain evidence="1">Henan</strain>
    </source>
</reference>
<proteinExistence type="predicted"/>
<dbReference type="EMBL" id="DF145004">
    <property type="protein sequence ID" value="GAA57743.1"/>
    <property type="molecule type" value="Genomic_DNA"/>
</dbReference>
<dbReference type="Proteomes" id="UP000008909">
    <property type="component" value="Unassembled WGS sequence"/>
</dbReference>
<gene>
    <name evidence="1" type="ORF">CLF_113145</name>
</gene>
<accession>G7YXR3</accession>
<organism evidence="1 2">
    <name type="scientific">Clonorchis sinensis</name>
    <name type="common">Chinese liver fluke</name>
    <dbReference type="NCBI Taxonomy" id="79923"/>
    <lineage>
        <taxon>Eukaryota</taxon>
        <taxon>Metazoa</taxon>
        <taxon>Spiralia</taxon>
        <taxon>Lophotrochozoa</taxon>
        <taxon>Platyhelminthes</taxon>
        <taxon>Trematoda</taxon>
        <taxon>Digenea</taxon>
        <taxon>Opisthorchiida</taxon>
        <taxon>Opisthorchiata</taxon>
        <taxon>Opisthorchiidae</taxon>
        <taxon>Clonorchis</taxon>
    </lineage>
</organism>
<reference key="2">
    <citation type="submission" date="2011-10" db="EMBL/GenBank/DDBJ databases">
        <title>The genome and transcriptome sequence of Clonorchis sinensis provide insights into the carcinogenic liver fluke.</title>
        <authorList>
            <person name="Wang X."/>
            <person name="Huang Y."/>
            <person name="Chen W."/>
            <person name="Liu H."/>
            <person name="Guo L."/>
            <person name="Chen Y."/>
            <person name="Luo F."/>
            <person name="Zhou W."/>
            <person name="Sun J."/>
            <person name="Mao Q."/>
            <person name="Liang P."/>
            <person name="Zhou C."/>
            <person name="Tian Y."/>
            <person name="Men J."/>
            <person name="Lv X."/>
            <person name="Huang L."/>
            <person name="Zhou J."/>
            <person name="Hu Y."/>
            <person name="Li R."/>
            <person name="Zhang F."/>
            <person name="Lei H."/>
            <person name="Li X."/>
            <person name="Hu X."/>
            <person name="Liang C."/>
            <person name="Xu J."/>
            <person name="Wu Z."/>
            <person name="Yu X."/>
        </authorList>
    </citation>
    <scope>NUCLEOTIDE SEQUENCE</scope>
    <source>
        <strain>Henan</strain>
    </source>
</reference>
<sequence length="75" mass="8536">MTEEICHCLKIGVSKALVGSGGNIGLVMLMVQMVLGRRNYPAKDELLTVHRLRWLGHVIRMPVNRLHRRARFALC</sequence>
<evidence type="ECO:0000313" key="1">
    <source>
        <dbReference type="EMBL" id="GAA57743.1"/>
    </source>
</evidence>
<name>G7YXR3_CLOSI</name>